<dbReference type="PRINTS" id="PR00449">
    <property type="entry name" value="RASTRNSFRMNG"/>
</dbReference>
<dbReference type="InterPro" id="IPR006762">
    <property type="entry name" value="Gtr1_RagA"/>
</dbReference>
<evidence type="ECO:0000256" key="2">
    <source>
        <dbReference type="ARBA" id="ARBA00023134"/>
    </source>
</evidence>
<dbReference type="Pfam" id="PF04670">
    <property type="entry name" value="Gtr1_RagA"/>
    <property type="match status" value="1"/>
</dbReference>
<keyword evidence="4" id="KW-1185">Reference proteome</keyword>
<sequence length="318" mass="36597">MKTLVFGNAAVGKTSLLKSTCEGYTFLQLINIPPTRGISRENYLFRGLLEINAWDSGGQDKYLKRYFSENQRESLFSEVSIPIFMEDCSELHPEQAKLFKQFVENIVELSPQVKRIYVLMNKTDVEGADPNKLFELLRLEIDPKYLHLLEFTPVSVKHGTAQHRLIEILDNALENSVLELQKRKNIREMLESIKADINCELILLNRPDGLITTSTLGDIPADPLKYIPLDIALMESNIDSIFESIQEAFQQSKQEHMYLDSYIFTTETRFIILKEINDYGMLIVISPDKNNNIFPTLFGSSQVVSDKLKELEEMIKHR</sequence>
<reference evidence="3" key="1">
    <citation type="submission" date="2022-09" db="EMBL/GenBank/DDBJ databases">
        <title>Actin cytoskeleton and complex cell architecture in an #Asgard archaeon.</title>
        <authorList>
            <person name="Ponce Toledo R.I."/>
            <person name="Schleper C."/>
            <person name="Rodrigues Oliveira T."/>
            <person name="Wollweber F."/>
            <person name="Xu J."/>
            <person name="Rittmann S."/>
            <person name="Klingl A."/>
            <person name="Pilhofer M."/>
        </authorList>
    </citation>
    <scope>NUCLEOTIDE SEQUENCE</scope>
    <source>
        <strain evidence="3">B-35</strain>
    </source>
</reference>
<evidence type="ECO:0000313" key="3">
    <source>
        <dbReference type="EMBL" id="UYP46614.1"/>
    </source>
</evidence>
<dbReference type="Proteomes" id="UP001208689">
    <property type="component" value="Chromosome"/>
</dbReference>
<organism evidence="3 4">
    <name type="scientific">Candidatus Lokiarchaeum ossiferum</name>
    <dbReference type="NCBI Taxonomy" id="2951803"/>
    <lineage>
        <taxon>Archaea</taxon>
        <taxon>Promethearchaeati</taxon>
        <taxon>Promethearchaeota</taxon>
        <taxon>Promethearchaeia</taxon>
        <taxon>Promethearchaeales</taxon>
        <taxon>Promethearchaeaceae</taxon>
        <taxon>Candidatus Lokiarchaeum</taxon>
    </lineage>
</organism>
<dbReference type="Gene3D" id="3.40.50.300">
    <property type="entry name" value="P-loop containing nucleotide triphosphate hydrolases"/>
    <property type="match status" value="1"/>
</dbReference>
<protein>
    <submittedName>
        <fullName evidence="3">Uncharacterized protein</fullName>
    </submittedName>
</protein>
<dbReference type="InterPro" id="IPR027417">
    <property type="entry name" value="P-loop_NTPase"/>
</dbReference>
<accession>A0ABY6HSY4</accession>
<keyword evidence="1" id="KW-0547">Nucleotide-binding</keyword>
<name>A0ABY6HSY4_9ARCH</name>
<dbReference type="PANTHER" id="PTHR11259">
    <property type="entry name" value="RAS-RELATED GTP BINDING RAG/GTR YEAST"/>
    <property type="match status" value="1"/>
</dbReference>
<dbReference type="PANTHER" id="PTHR11259:SF1">
    <property type="entry name" value="RAS-RELATED GTP-BINDING PROTEIN"/>
    <property type="match status" value="1"/>
</dbReference>
<keyword evidence="2" id="KW-0342">GTP-binding</keyword>
<gene>
    <name evidence="3" type="ORF">NEF87_002899</name>
</gene>
<proteinExistence type="predicted"/>
<evidence type="ECO:0000256" key="1">
    <source>
        <dbReference type="ARBA" id="ARBA00022741"/>
    </source>
</evidence>
<dbReference type="SUPFAM" id="SSF52540">
    <property type="entry name" value="P-loop containing nucleoside triphosphate hydrolases"/>
    <property type="match status" value="1"/>
</dbReference>
<dbReference type="EMBL" id="CP104013">
    <property type="protein sequence ID" value="UYP46614.1"/>
    <property type="molecule type" value="Genomic_DNA"/>
</dbReference>
<evidence type="ECO:0000313" key="4">
    <source>
        <dbReference type="Proteomes" id="UP001208689"/>
    </source>
</evidence>